<dbReference type="SUPFAM" id="SSF50969">
    <property type="entry name" value="YVTN repeat-like/Quinoprotein amine dehydrogenase"/>
    <property type="match status" value="1"/>
</dbReference>
<sequence>MKRAFIILILVIAGCSTQSSKKSSLISFIPSNSALIIKINDYQRFKSDLKNSAILEKFNNTSIFKNTEQKFTGLEDFDPYKETILTFSEVGKDNVEYTFITKNTVAMFNMDSTVIKNQKTRDYENKTIKSYTIKGEKIFTTLIDSIFLVSSSELLIENSIRNYGKTQPDEEFSKLYTTSQKNAIATLFIHHGNSIPYLKNTVADKLLSNFKNFSQWSAVDISAEQEKIRLNGVAISNDSTQIKTIQLFENINPEINRAISIMPMDFDALTSFTFSNFVTFLKNKNPDPLKKTDSLFFDIDEFAILNKADKRATAIHAKNFEVLNDSLKNLNGEESIFREYSIFKLKRPSAVETNFYPLIKGFTAEYYTSINDLFLFSEEKEILQDVIANFQNNTIITSLPSFEEIKKEISDNSSILFIGKYDKCIQSDLFLKEDLKKELDSPAGKEDKFIVFQATSSKDYTYVNALIKKTEAKVETNLVSQEFSTKLDAKIITRPQFVINHRSKKKEVVVQDADNNLYLIATNGKVLWKKKLNSKIIGDIQQVDLYRNGRLQLAFVTQHELMIVDRNGKDVPPFPIKFNDPITQPLALFDYDKSKDYRFLIVQGKNLNMYDREGSIVSGFVLKNTESYINSIPQHFRVGNKDYLVVTEEGGKLNILHRTGKTRIPVKNPIKFSGNNVYLHESKFTMTDINGNLIQVDENGKISKEYLKVNNTHFIDATSKTLVTLSDNVLTIRGRKIELDYAIYSRPKIFYINNKIYVTVTDTQSNKVYLFDSQAEPIPNFPVYGTSAIDLDDIDNDQKVELVVQGEEDSVLVYKVN</sequence>
<dbReference type="InterPro" id="IPR011044">
    <property type="entry name" value="Quino_amine_DH_bsu"/>
</dbReference>
<dbReference type="Proteomes" id="UP000831290">
    <property type="component" value="Chromosome"/>
</dbReference>
<accession>A0A9E7D453</accession>
<dbReference type="AlphaFoldDB" id="A0A9E7D453"/>
<protein>
    <submittedName>
        <fullName evidence="1">Ribonuclease HII</fullName>
    </submittedName>
</protein>
<name>A0A9E7D453_9FLAO</name>
<organism evidence="1 2">
    <name type="scientific">Abyssalbus ytuae</name>
    <dbReference type="NCBI Taxonomy" id="2926907"/>
    <lineage>
        <taxon>Bacteria</taxon>
        <taxon>Pseudomonadati</taxon>
        <taxon>Bacteroidota</taxon>
        <taxon>Flavobacteriia</taxon>
        <taxon>Flavobacteriales</taxon>
        <taxon>Flavobacteriaceae</taxon>
        <taxon>Abyssalbus</taxon>
    </lineage>
</organism>
<evidence type="ECO:0000313" key="1">
    <source>
        <dbReference type="EMBL" id="UOB18534.1"/>
    </source>
</evidence>
<gene>
    <name evidence="1" type="ORF">MQE35_04415</name>
</gene>
<reference evidence="1" key="1">
    <citation type="submission" date="2022-03" db="EMBL/GenBank/DDBJ databases">
        <title>Description of Abyssus ytuae gen. nov., sp. nov., a novel member of the family Flavobacteriaceae isolated from the sediment of Mariana Trench.</title>
        <authorList>
            <person name="Zhang J."/>
            <person name="Xu X."/>
        </authorList>
    </citation>
    <scope>NUCLEOTIDE SEQUENCE</scope>
    <source>
        <strain evidence="1">MT3330</strain>
    </source>
</reference>
<dbReference type="KEGG" id="fbm:MQE35_04415"/>
<keyword evidence="2" id="KW-1185">Reference proteome</keyword>
<proteinExistence type="predicted"/>
<dbReference type="PROSITE" id="PS51257">
    <property type="entry name" value="PROKAR_LIPOPROTEIN"/>
    <property type="match status" value="1"/>
</dbReference>
<evidence type="ECO:0000313" key="2">
    <source>
        <dbReference type="Proteomes" id="UP000831290"/>
    </source>
</evidence>
<dbReference type="EMBL" id="CP094358">
    <property type="protein sequence ID" value="UOB18534.1"/>
    <property type="molecule type" value="Genomic_DNA"/>
</dbReference>
<dbReference type="RefSeq" id="WP_255844890.1">
    <property type="nucleotide sequence ID" value="NZ_CP094358.1"/>
</dbReference>